<feature type="compositionally biased region" description="Basic and acidic residues" evidence="1">
    <location>
        <begin position="182"/>
        <end position="192"/>
    </location>
</feature>
<reference evidence="5" key="1">
    <citation type="submission" date="2016-05" db="EMBL/GenBank/DDBJ databases">
        <title>Comparative genomics of biotechnologically important yeasts.</title>
        <authorList>
            <consortium name="DOE Joint Genome Institute"/>
            <person name="Riley R."/>
            <person name="Haridas S."/>
            <person name="Wolfe K.H."/>
            <person name="Lopes M.R."/>
            <person name="Hittinger C.T."/>
            <person name="Goker M."/>
            <person name="Salamov A."/>
            <person name="Wisecaver J."/>
            <person name="Long T.M."/>
            <person name="Aerts A.L."/>
            <person name="Barry K."/>
            <person name="Choi C."/>
            <person name="Clum A."/>
            <person name="Coughlan A.Y."/>
            <person name="Deshpande S."/>
            <person name="Douglass A.P."/>
            <person name="Hanson S.J."/>
            <person name="Klenk H.-P."/>
            <person name="Labutti K."/>
            <person name="Lapidus A."/>
            <person name="Lindquist E."/>
            <person name="Lipzen A."/>
            <person name="Meier-Kolthoff J.P."/>
            <person name="Ohm R.A."/>
            <person name="Otillar R.P."/>
            <person name="Pangilinan J."/>
            <person name="Peng Y."/>
            <person name="Rokas A."/>
            <person name="Rosa C.A."/>
            <person name="Scheuner C."/>
            <person name="Sibirny A.A."/>
            <person name="Slot J.C."/>
            <person name="Stielow J.B."/>
            <person name="Sun H."/>
            <person name="Kurtzman C.P."/>
            <person name="Blackwell M."/>
            <person name="Grigoriev I.V."/>
            <person name="Jeffries T.W."/>
        </authorList>
    </citation>
    <scope>NUCLEOTIDE SEQUENCE [LARGE SCALE GENOMIC DNA]</scope>
    <source>
        <strain evidence="5">NRRL Y-12698</strain>
    </source>
</reference>
<organism evidence="4 5">
    <name type="scientific">Babjeviella inositovora NRRL Y-12698</name>
    <dbReference type="NCBI Taxonomy" id="984486"/>
    <lineage>
        <taxon>Eukaryota</taxon>
        <taxon>Fungi</taxon>
        <taxon>Dikarya</taxon>
        <taxon>Ascomycota</taxon>
        <taxon>Saccharomycotina</taxon>
        <taxon>Pichiomycetes</taxon>
        <taxon>Serinales incertae sedis</taxon>
        <taxon>Babjeviella</taxon>
    </lineage>
</organism>
<dbReference type="GO" id="GO:0000278">
    <property type="term" value="P:mitotic cell cycle"/>
    <property type="evidence" value="ECO:0007669"/>
    <property type="project" value="TreeGrafter"/>
</dbReference>
<evidence type="ECO:0000313" key="4">
    <source>
        <dbReference type="EMBL" id="ODQ78991.1"/>
    </source>
</evidence>
<dbReference type="GO" id="GO:0045944">
    <property type="term" value="P:positive regulation of transcription by RNA polymerase II"/>
    <property type="evidence" value="ECO:0007669"/>
    <property type="project" value="TreeGrafter"/>
</dbReference>
<feature type="region of interest" description="Disordered" evidence="1">
    <location>
        <begin position="1"/>
        <end position="43"/>
    </location>
</feature>
<feature type="domain" description="Myb-like" evidence="2">
    <location>
        <begin position="59"/>
        <end position="110"/>
    </location>
</feature>
<sequence>MNEYPGLHPNYQHSPQHVPPHHPHPHPPQHTAPPLAHGYPYGYADKEKDAIGATASTLSSANRRGPWDPMEDKRLMELINVFGPTNWVRISQSLGSRTPKQCRERFHQNLKPLLNKTPITPEEGAYIEELVEKYGKKWAEIARHLNGRSDNAVKNWWNGGANRRRRTSAVGERSRSNSPDETPEKPDEKLGERYPGYQSGYSGGGYPGGYPSGAPGIYAGGPSSGYPGEKYPETRPPERFGPEALEQNVASTPQLYSAPAFAFNVLRGARAYSIADMSKLPSLANLPPLTGQPLGLGQFPPPGQFPAPLLKRRTNHIEIEPEPRRRHSSVSSSMFFHTPRGENLPFLGCSPLIPPTSRTSSISHDFSLNDSRRSSLAPDLFPNPLGSGKKRGSQHFQAPLTPLTSAGSSIAHSSLLSANGTTLPPLTPPASGHMAAMLNASPKPSIFKSNFTFSQPKPEGQRPDDNLSENQGLSESESQRDERLGLASDLSLAATAVSEPKTTSPTADTLLARRISIARLLG</sequence>
<feature type="region of interest" description="Disordered" evidence="1">
    <location>
        <begin position="359"/>
        <end position="404"/>
    </location>
</feature>
<dbReference type="Gene3D" id="1.10.10.60">
    <property type="entry name" value="Homeodomain-like"/>
    <property type="match status" value="2"/>
</dbReference>
<dbReference type="SMART" id="SM00717">
    <property type="entry name" value="SANT"/>
    <property type="match status" value="2"/>
</dbReference>
<feature type="domain" description="Myb-like" evidence="2">
    <location>
        <begin position="111"/>
        <end position="158"/>
    </location>
</feature>
<dbReference type="GO" id="GO:0000978">
    <property type="term" value="F:RNA polymerase II cis-regulatory region sequence-specific DNA binding"/>
    <property type="evidence" value="ECO:0007669"/>
    <property type="project" value="TreeGrafter"/>
</dbReference>
<dbReference type="PROSITE" id="PS51294">
    <property type="entry name" value="HTH_MYB"/>
    <property type="match status" value="2"/>
</dbReference>
<protein>
    <submittedName>
        <fullName evidence="4">Uncharacterized protein</fullName>
    </submittedName>
</protein>
<evidence type="ECO:0000259" key="3">
    <source>
        <dbReference type="PROSITE" id="PS51294"/>
    </source>
</evidence>
<name>A0A1E3QMU6_9ASCO</name>
<dbReference type="InterPro" id="IPR017930">
    <property type="entry name" value="Myb_dom"/>
</dbReference>
<dbReference type="GO" id="GO:0005634">
    <property type="term" value="C:nucleus"/>
    <property type="evidence" value="ECO:0007669"/>
    <property type="project" value="TreeGrafter"/>
</dbReference>
<dbReference type="InterPro" id="IPR050560">
    <property type="entry name" value="MYB_TF"/>
</dbReference>
<feature type="region of interest" description="Disordered" evidence="1">
    <location>
        <begin position="151"/>
        <end position="205"/>
    </location>
</feature>
<feature type="domain" description="HTH myb-type" evidence="3">
    <location>
        <begin position="63"/>
        <end position="114"/>
    </location>
</feature>
<feature type="region of interest" description="Disordered" evidence="1">
    <location>
        <begin position="450"/>
        <end position="484"/>
    </location>
</feature>
<dbReference type="PANTHER" id="PTHR45614">
    <property type="entry name" value="MYB PROTEIN-RELATED"/>
    <property type="match status" value="1"/>
</dbReference>
<dbReference type="InterPro" id="IPR001005">
    <property type="entry name" value="SANT/Myb"/>
</dbReference>
<accession>A0A1E3QMU6</accession>
<feature type="domain" description="HTH myb-type" evidence="3">
    <location>
        <begin position="115"/>
        <end position="165"/>
    </location>
</feature>
<evidence type="ECO:0000256" key="1">
    <source>
        <dbReference type="SAM" id="MobiDB-lite"/>
    </source>
</evidence>
<dbReference type="EMBL" id="KV454433">
    <property type="protein sequence ID" value="ODQ78991.1"/>
    <property type="molecule type" value="Genomic_DNA"/>
</dbReference>
<dbReference type="AlphaFoldDB" id="A0A1E3QMU6"/>
<dbReference type="InterPro" id="IPR009057">
    <property type="entry name" value="Homeodomain-like_sf"/>
</dbReference>
<dbReference type="RefSeq" id="XP_018984319.1">
    <property type="nucleotide sequence ID" value="XM_019129159.1"/>
</dbReference>
<dbReference type="STRING" id="984486.A0A1E3QMU6"/>
<dbReference type="GeneID" id="30147012"/>
<dbReference type="Proteomes" id="UP000094336">
    <property type="component" value="Unassembled WGS sequence"/>
</dbReference>
<dbReference type="OrthoDB" id="2143914at2759"/>
<keyword evidence="5" id="KW-1185">Reference proteome</keyword>
<proteinExistence type="predicted"/>
<evidence type="ECO:0000259" key="2">
    <source>
        <dbReference type="PROSITE" id="PS50090"/>
    </source>
</evidence>
<dbReference type="Pfam" id="PF00249">
    <property type="entry name" value="Myb_DNA-binding"/>
    <property type="match status" value="2"/>
</dbReference>
<feature type="compositionally biased region" description="Polar residues" evidence="1">
    <location>
        <begin position="359"/>
        <end position="369"/>
    </location>
</feature>
<evidence type="ECO:0000313" key="5">
    <source>
        <dbReference type="Proteomes" id="UP000094336"/>
    </source>
</evidence>
<dbReference type="CDD" id="cd00167">
    <property type="entry name" value="SANT"/>
    <property type="match status" value="2"/>
</dbReference>
<dbReference type="SUPFAM" id="SSF46689">
    <property type="entry name" value="Homeodomain-like"/>
    <property type="match status" value="1"/>
</dbReference>
<gene>
    <name evidence="4" type="ORF">BABINDRAFT_162070</name>
</gene>
<dbReference type="GO" id="GO:0000981">
    <property type="term" value="F:DNA-binding transcription factor activity, RNA polymerase II-specific"/>
    <property type="evidence" value="ECO:0007669"/>
    <property type="project" value="TreeGrafter"/>
</dbReference>
<dbReference type="PROSITE" id="PS50090">
    <property type="entry name" value="MYB_LIKE"/>
    <property type="match status" value="2"/>
</dbReference>
<dbReference type="PANTHER" id="PTHR45614:SF25">
    <property type="entry name" value="MYB PROTEIN"/>
    <property type="match status" value="1"/>
</dbReference>